<evidence type="ECO:0000256" key="1">
    <source>
        <dbReference type="SAM" id="Phobius"/>
    </source>
</evidence>
<sequence>MTVTIPDILGFIGVAMIVAAYAWQQSQGIARDDWRHPAVNGVGAALLLYSLAFRPNPASITIEFVWLIISFYGIWRALRARAASRSN</sequence>
<organism evidence="3 4">
    <name type="scientific">Hyphobacterium marinum</name>
    <dbReference type="NCBI Taxonomy" id="3116574"/>
    <lineage>
        <taxon>Bacteria</taxon>
        <taxon>Pseudomonadati</taxon>
        <taxon>Pseudomonadota</taxon>
        <taxon>Alphaproteobacteria</taxon>
        <taxon>Maricaulales</taxon>
        <taxon>Maricaulaceae</taxon>
        <taxon>Hyphobacterium</taxon>
    </lineage>
</organism>
<keyword evidence="1" id="KW-0812">Transmembrane</keyword>
<evidence type="ECO:0000313" key="4">
    <source>
        <dbReference type="Proteomes" id="UP001310692"/>
    </source>
</evidence>
<protein>
    <recommendedName>
        <fullName evidence="2">CBU-0592-like domain-containing protein</fullName>
    </recommendedName>
</protein>
<name>A0ABU7LVQ3_9PROT</name>
<comment type="caution">
    <text evidence="3">The sequence shown here is derived from an EMBL/GenBank/DDBJ whole genome shotgun (WGS) entry which is preliminary data.</text>
</comment>
<keyword evidence="4" id="KW-1185">Reference proteome</keyword>
<dbReference type="InterPro" id="IPR058058">
    <property type="entry name" value="CBU_0592-like"/>
</dbReference>
<proteinExistence type="predicted"/>
<dbReference type="RefSeq" id="WP_330195172.1">
    <property type="nucleotide sequence ID" value="NZ_JAZDRO010000001.1"/>
</dbReference>
<reference evidence="3 4" key="1">
    <citation type="submission" date="2024-01" db="EMBL/GenBank/DDBJ databases">
        <title>Hyphobacterium bacterium isolated from marine sediment.</title>
        <authorList>
            <person name="Zhao S."/>
        </authorList>
    </citation>
    <scope>NUCLEOTIDE SEQUENCE [LARGE SCALE GENOMIC DNA]</scope>
    <source>
        <strain evidence="3 4">Y60-23</strain>
    </source>
</reference>
<feature type="transmembrane region" description="Helical" evidence="1">
    <location>
        <begin position="58"/>
        <end position="78"/>
    </location>
</feature>
<dbReference type="Pfam" id="PF26604">
    <property type="entry name" value="CBU_0592"/>
    <property type="match status" value="1"/>
</dbReference>
<feature type="transmembrane region" description="Helical" evidence="1">
    <location>
        <begin position="35"/>
        <end position="52"/>
    </location>
</feature>
<keyword evidence="1" id="KW-0472">Membrane</keyword>
<feature type="transmembrane region" description="Helical" evidence="1">
    <location>
        <begin position="6"/>
        <end position="23"/>
    </location>
</feature>
<accession>A0ABU7LVQ3</accession>
<evidence type="ECO:0000313" key="3">
    <source>
        <dbReference type="EMBL" id="MEE2565638.1"/>
    </source>
</evidence>
<keyword evidence="1" id="KW-1133">Transmembrane helix</keyword>
<dbReference type="Proteomes" id="UP001310692">
    <property type="component" value="Unassembled WGS sequence"/>
</dbReference>
<dbReference type="NCBIfam" id="NF047864">
    <property type="entry name" value="CBU_0592_membra"/>
    <property type="match status" value="1"/>
</dbReference>
<dbReference type="EMBL" id="JAZDRO010000001">
    <property type="protein sequence ID" value="MEE2565638.1"/>
    <property type="molecule type" value="Genomic_DNA"/>
</dbReference>
<gene>
    <name evidence="3" type="ORF">V0U35_03010</name>
</gene>
<feature type="domain" description="CBU-0592-like" evidence="2">
    <location>
        <begin position="7"/>
        <end position="81"/>
    </location>
</feature>
<evidence type="ECO:0000259" key="2">
    <source>
        <dbReference type="Pfam" id="PF26604"/>
    </source>
</evidence>